<evidence type="ECO:0000256" key="2">
    <source>
        <dbReference type="ARBA" id="ARBA00023125"/>
    </source>
</evidence>
<sequence>MTYSPDTQLFSSAMAAKPRKQSRAIATRQKILVGASRVFDASGYTAASINDVVASTNLTKGALFYHFASKEAIAQVLVRGWSAAVHAVFADASETGEPPLIQLRNVFMNLARLVDSDLQLRAGMKLALEPGIEGAHPVYWWWVDTTSALVDENIGAEAVPSDPRRYRLAWNLCAGFIGAVQGGAVLREEVDLPTRVEDMISAHLEFVHFGTDSADPRV</sequence>
<gene>
    <name evidence="6" type="ORF">PXH69_21100</name>
</gene>
<dbReference type="InterPro" id="IPR050109">
    <property type="entry name" value="HTH-type_TetR-like_transc_reg"/>
</dbReference>
<dbReference type="Gene3D" id="1.10.357.10">
    <property type="entry name" value="Tetracycline Repressor, domain 2"/>
    <property type="match status" value="1"/>
</dbReference>
<dbReference type="InterPro" id="IPR036271">
    <property type="entry name" value="Tet_transcr_reg_TetR-rel_C_sf"/>
</dbReference>
<dbReference type="PROSITE" id="PS01081">
    <property type="entry name" value="HTH_TETR_1"/>
    <property type="match status" value="1"/>
</dbReference>
<evidence type="ECO:0000313" key="7">
    <source>
        <dbReference type="Proteomes" id="UP001217325"/>
    </source>
</evidence>
<dbReference type="InterPro" id="IPR023772">
    <property type="entry name" value="DNA-bd_HTH_TetR-type_CS"/>
</dbReference>
<dbReference type="Pfam" id="PF00440">
    <property type="entry name" value="TetR_N"/>
    <property type="match status" value="1"/>
</dbReference>
<dbReference type="PANTHER" id="PTHR30055">
    <property type="entry name" value="HTH-TYPE TRANSCRIPTIONAL REGULATOR RUTR"/>
    <property type="match status" value="1"/>
</dbReference>
<proteinExistence type="predicted"/>
<dbReference type="GO" id="GO:0003700">
    <property type="term" value="F:DNA-binding transcription factor activity"/>
    <property type="evidence" value="ECO:0007669"/>
    <property type="project" value="TreeGrafter"/>
</dbReference>
<evidence type="ECO:0000259" key="5">
    <source>
        <dbReference type="PROSITE" id="PS50977"/>
    </source>
</evidence>
<dbReference type="PROSITE" id="PS50977">
    <property type="entry name" value="HTH_TETR_2"/>
    <property type="match status" value="1"/>
</dbReference>
<keyword evidence="2 4" id="KW-0238">DNA-binding</keyword>
<dbReference type="PRINTS" id="PR00455">
    <property type="entry name" value="HTHTETR"/>
</dbReference>
<evidence type="ECO:0000313" key="6">
    <source>
        <dbReference type="EMBL" id="MDE8647473.1"/>
    </source>
</evidence>
<feature type="domain" description="HTH tetR-type" evidence="5">
    <location>
        <begin position="25"/>
        <end position="85"/>
    </location>
</feature>
<dbReference type="AlphaFoldDB" id="A0AAW6LNT4"/>
<dbReference type="PANTHER" id="PTHR30055:SF234">
    <property type="entry name" value="HTH-TYPE TRANSCRIPTIONAL REGULATOR BETI"/>
    <property type="match status" value="1"/>
</dbReference>
<dbReference type="GO" id="GO:0000976">
    <property type="term" value="F:transcription cis-regulatory region binding"/>
    <property type="evidence" value="ECO:0007669"/>
    <property type="project" value="TreeGrafter"/>
</dbReference>
<evidence type="ECO:0000256" key="1">
    <source>
        <dbReference type="ARBA" id="ARBA00023015"/>
    </source>
</evidence>
<dbReference type="SUPFAM" id="SSF46689">
    <property type="entry name" value="Homeodomain-like"/>
    <property type="match status" value="1"/>
</dbReference>
<evidence type="ECO:0000256" key="4">
    <source>
        <dbReference type="PROSITE-ProRule" id="PRU00335"/>
    </source>
</evidence>
<feature type="DNA-binding region" description="H-T-H motif" evidence="4">
    <location>
        <begin position="48"/>
        <end position="67"/>
    </location>
</feature>
<protein>
    <submittedName>
        <fullName evidence="6">TetR/AcrR family transcriptional regulator</fullName>
    </submittedName>
</protein>
<reference evidence="6" key="1">
    <citation type="submission" date="2023-02" db="EMBL/GenBank/DDBJ databases">
        <title>A novel hydrolase synthesized by Rhodococcus erythropolis HQ is responsible for the detoxification of Zearalenone.</title>
        <authorList>
            <person name="Hu J."/>
            <person name="Xu J."/>
        </authorList>
    </citation>
    <scope>NUCLEOTIDE SEQUENCE</scope>
    <source>
        <strain evidence="6">HQ</strain>
    </source>
</reference>
<comment type="caution">
    <text evidence="6">The sequence shown here is derived from an EMBL/GenBank/DDBJ whole genome shotgun (WGS) entry which is preliminary data.</text>
</comment>
<dbReference type="SUPFAM" id="SSF48498">
    <property type="entry name" value="Tetracyclin repressor-like, C-terminal domain"/>
    <property type="match status" value="1"/>
</dbReference>
<dbReference type="RefSeq" id="WP_275232060.1">
    <property type="nucleotide sequence ID" value="NZ_JARDXE010000014.1"/>
</dbReference>
<keyword evidence="3" id="KW-0804">Transcription</keyword>
<dbReference type="InterPro" id="IPR009057">
    <property type="entry name" value="Homeodomain-like_sf"/>
</dbReference>
<evidence type="ECO:0000256" key="3">
    <source>
        <dbReference type="ARBA" id="ARBA00023163"/>
    </source>
</evidence>
<organism evidence="6 7">
    <name type="scientific">Rhodococcus qingshengii</name>
    <dbReference type="NCBI Taxonomy" id="334542"/>
    <lineage>
        <taxon>Bacteria</taxon>
        <taxon>Bacillati</taxon>
        <taxon>Actinomycetota</taxon>
        <taxon>Actinomycetes</taxon>
        <taxon>Mycobacteriales</taxon>
        <taxon>Nocardiaceae</taxon>
        <taxon>Rhodococcus</taxon>
        <taxon>Rhodococcus erythropolis group</taxon>
    </lineage>
</organism>
<name>A0AAW6LNT4_RHOSG</name>
<dbReference type="InterPro" id="IPR001647">
    <property type="entry name" value="HTH_TetR"/>
</dbReference>
<accession>A0AAW6LNT4</accession>
<dbReference type="EMBL" id="JARDXE010000014">
    <property type="protein sequence ID" value="MDE8647473.1"/>
    <property type="molecule type" value="Genomic_DNA"/>
</dbReference>
<dbReference type="Proteomes" id="UP001217325">
    <property type="component" value="Unassembled WGS sequence"/>
</dbReference>
<keyword evidence="1" id="KW-0805">Transcription regulation</keyword>